<dbReference type="GO" id="GO:0005634">
    <property type="term" value="C:nucleus"/>
    <property type="evidence" value="ECO:0007669"/>
    <property type="project" value="UniProtKB-SubCell"/>
</dbReference>
<evidence type="ECO:0000256" key="1">
    <source>
        <dbReference type="ARBA" id="ARBA00004123"/>
    </source>
</evidence>
<feature type="domain" description="Homeobox" evidence="10">
    <location>
        <begin position="624"/>
        <end position="687"/>
    </location>
</feature>
<evidence type="ECO:0000256" key="6">
    <source>
        <dbReference type="ARBA" id="ARBA00023163"/>
    </source>
</evidence>
<reference evidence="11" key="1">
    <citation type="submission" date="2021-01" db="EMBL/GenBank/DDBJ databases">
        <title>Adiantum capillus-veneris genome.</title>
        <authorList>
            <person name="Fang Y."/>
            <person name="Liao Q."/>
        </authorList>
    </citation>
    <scope>NUCLEOTIDE SEQUENCE</scope>
    <source>
        <strain evidence="11">H3</strain>
        <tissue evidence="11">Leaf</tissue>
    </source>
</reference>
<evidence type="ECO:0000256" key="5">
    <source>
        <dbReference type="ARBA" id="ARBA00023155"/>
    </source>
</evidence>
<feature type="region of interest" description="Disordered" evidence="9">
    <location>
        <begin position="702"/>
        <end position="750"/>
    </location>
</feature>
<comment type="subcellular location">
    <subcellularLocation>
        <location evidence="1 8">Nucleus</location>
    </subcellularLocation>
</comment>
<dbReference type="PROSITE" id="PS50071">
    <property type="entry name" value="HOMEOBOX_2"/>
    <property type="match status" value="1"/>
</dbReference>
<accession>A0A9D4UCU4</accession>
<comment type="caution">
    <text evidence="11">The sequence shown here is derived from an EMBL/GenBank/DDBJ whole genome shotgun (WGS) entry which is preliminary data.</text>
</comment>
<evidence type="ECO:0000313" key="11">
    <source>
        <dbReference type="EMBL" id="KAI5064889.1"/>
    </source>
</evidence>
<dbReference type="Pfam" id="PF07526">
    <property type="entry name" value="POX"/>
    <property type="match status" value="1"/>
</dbReference>
<dbReference type="InterPro" id="IPR008422">
    <property type="entry name" value="KN_HD"/>
</dbReference>
<dbReference type="Pfam" id="PF05920">
    <property type="entry name" value="Homeobox_KN"/>
    <property type="match status" value="1"/>
</dbReference>
<keyword evidence="3" id="KW-0805">Transcription regulation</keyword>
<dbReference type="PANTHER" id="PTHR11850">
    <property type="entry name" value="HOMEOBOX PROTEIN TRANSCRIPTION FACTORS"/>
    <property type="match status" value="1"/>
</dbReference>
<dbReference type="CDD" id="cd00086">
    <property type="entry name" value="homeodomain"/>
    <property type="match status" value="1"/>
</dbReference>
<evidence type="ECO:0000256" key="8">
    <source>
        <dbReference type="PROSITE-ProRule" id="PRU00108"/>
    </source>
</evidence>
<feature type="DNA-binding region" description="Homeobox" evidence="8">
    <location>
        <begin position="626"/>
        <end position="688"/>
    </location>
</feature>
<dbReference type="AlphaFoldDB" id="A0A9D4UCU4"/>
<keyword evidence="5 8" id="KW-0371">Homeobox</keyword>
<dbReference type="SMART" id="SM00389">
    <property type="entry name" value="HOX"/>
    <property type="match status" value="1"/>
</dbReference>
<keyword evidence="6" id="KW-0804">Transcription</keyword>
<feature type="compositionally biased region" description="Gly residues" evidence="9">
    <location>
        <begin position="707"/>
        <end position="720"/>
    </location>
</feature>
<dbReference type="InterPro" id="IPR001356">
    <property type="entry name" value="HD"/>
</dbReference>
<gene>
    <name evidence="11" type="ORF">GOP47_0019584</name>
</gene>
<dbReference type="Proteomes" id="UP000886520">
    <property type="component" value="Chromosome 19"/>
</dbReference>
<dbReference type="SMART" id="SM00574">
    <property type="entry name" value="POX"/>
    <property type="match status" value="1"/>
</dbReference>
<dbReference type="SUPFAM" id="SSF46689">
    <property type="entry name" value="Homeodomain-like"/>
    <property type="match status" value="1"/>
</dbReference>
<sequence length="955" mass="103065">MSSATPFGFPNATELLMHSATIPHYLYTAQVGGQSESPGDGSISAGESTVTSIKTENWTNTPTARRILENRGFHQAQQETSHSTVDRLALLASVASESMFGSDSSSPAHFTPNMSAYISGPNAQSEALQTLHLMNSNFTGYGDSSNTGNMVLYNTGTGAVGGGQGSPLGSSEQHQQHFARFTLPSAVNQTSYSHPSHMATLSNTELSHQNTSADLYSKRTSNQGYNWGGGSEFSFLPSGHVGESNQEIGTHINLMKPGQLSTSDISHFGVGSLNASTYHEQAPLFANNVATAHGVNMDNLQAPSSAGHILSLSLSPQQPSVMQQLHSFSIQQNEPTTNFFHGLSNAGSDGLSKEGMFPSNKCTGNNVGGSFTIPSCENMLGAGYHPQLNAADNRHVDLFASHLTVGSYGSKYLKPAQELLNEVVSVGQGLKSSTLKRSKSQSWTTGLSSGNDSSFMKSVNVVMESPKTALISWNGGKEAEAIGTATTSTSMPGNSENLAETVVELSSADRQELQAKRAKLVGMRDEVDRRYKQYYHQMQVVATSFESAAGLGAAAAYTALALQTISKHFRCLRDAITGQIQATCKALGEEEVSGITRGQTSKLRFIDQELRQQRALRQLGMMQQQAWRPQRGLPEHSVSILRAWLFEHFLHPYPKDADKIMLAKQTGLNRNQVSNWFINARVRLWKPMVEEMYIEETKEAEAEIADQGGGGNEDSGGEGEMAGMSGDATSSEFSKPFKQPKLSDEKGQGFGDMKGVASYSSDLLQGRILSTGSPSDHLLLQEKEGMRQGAMKLRPASQDVPSLLAAEYKTTKASMDCAIDVDNKVTRPEDSYKEPYGVTTHSGFVQADQLNLAGYGSYQLNGMNRYGHENFGNASYAANGGVSLTLGLQHCEGLTFSGGQQHYATQGGTPHLLTNRREEDGSADYYNVNENGYEVLGLQSRKPFPAHMLCHDFVV</sequence>
<keyword evidence="7 8" id="KW-0539">Nucleus</keyword>
<protein>
    <recommendedName>
        <fullName evidence="10">Homeobox domain-containing protein</fullName>
    </recommendedName>
</protein>
<dbReference type="InterPro" id="IPR006563">
    <property type="entry name" value="POX_dom"/>
</dbReference>
<dbReference type="Gene3D" id="1.10.10.60">
    <property type="entry name" value="Homeodomain-like"/>
    <property type="match status" value="1"/>
</dbReference>
<evidence type="ECO:0000313" key="12">
    <source>
        <dbReference type="Proteomes" id="UP000886520"/>
    </source>
</evidence>
<evidence type="ECO:0000256" key="3">
    <source>
        <dbReference type="ARBA" id="ARBA00023015"/>
    </source>
</evidence>
<dbReference type="InterPro" id="IPR050224">
    <property type="entry name" value="TALE_homeobox"/>
</dbReference>
<dbReference type="EMBL" id="JABFUD020000019">
    <property type="protein sequence ID" value="KAI5064889.1"/>
    <property type="molecule type" value="Genomic_DNA"/>
</dbReference>
<dbReference type="InterPro" id="IPR009057">
    <property type="entry name" value="Homeodomain-like_sf"/>
</dbReference>
<evidence type="ECO:0000256" key="4">
    <source>
        <dbReference type="ARBA" id="ARBA00023125"/>
    </source>
</evidence>
<organism evidence="11 12">
    <name type="scientific">Adiantum capillus-veneris</name>
    <name type="common">Maidenhair fern</name>
    <dbReference type="NCBI Taxonomy" id="13818"/>
    <lineage>
        <taxon>Eukaryota</taxon>
        <taxon>Viridiplantae</taxon>
        <taxon>Streptophyta</taxon>
        <taxon>Embryophyta</taxon>
        <taxon>Tracheophyta</taxon>
        <taxon>Polypodiopsida</taxon>
        <taxon>Polypodiidae</taxon>
        <taxon>Polypodiales</taxon>
        <taxon>Pteridineae</taxon>
        <taxon>Pteridaceae</taxon>
        <taxon>Vittarioideae</taxon>
        <taxon>Adiantum</taxon>
    </lineage>
</organism>
<dbReference type="FunFam" id="1.10.10.60:FF:000083">
    <property type="entry name" value="BEL1-like homeodomain protein 4"/>
    <property type="match status" value="1"/>
</dbReference>
<dbReference type="GO" id="GO:0006355">
    <property type="term" value="P:regulation of DNA-templated transcription"/>
    <property type="evidence" value="ECO:0007669"/>
    <property type="project" value="InterPro"/>
</dbReference>
<dbReference type="OrthoDB" id="10056939at2759"/>
<keyword evidence="4 8" id="KW-0238">DNA-binding</keyword>
<evidence type="ECO:0000259" key="10">
    <source>
        <dbReference type="PROSITE" id="PS50071"/>
    </source>
</evidence>
<keyword evidence="12" id="KW-1185">Reference proteome</keyword>
<evidence type="ECO:0000256" key="7">
    <source>
        <dbReference type="ARBA" id="ARBA00023242"/>
    </source>
</evidence>
<evidence type="ECO:0000256" key="2">
    <source>
        <dbReference type="ARBA" id="ARBA00006454"/>
    </source>
</evidence>
<evidence type="ECO:0000256" key="9">
    <source>
        <dbReference type="SAM" id="MobiDB-lite"/>
    </source>
</evidence>
<comment type="similarity">
    <text evidence="2">Belongs to the TALE/BELL homeobox family.</text>
</comment>
<proteinExistence type="inferred from homology"/>
<dbReference type="GO" id="GO:0003677">
    <property type="term" value="F:DNA binding"/>
    <property type="evidence" value="ECO:0007669"/>
    <property type="project" value="UniProtKB-UniRule"/>
</dbReference>
<name>A0A9D4UCU4_ADICA</name>